<gene>
    <name evidence="4" type="ORF">C2S_2940</name>
</gene>
<sequence length="749" mass="80261">MAEVAAGVIAVEQVVSTSLEVGAAATVARPTQPLTAVLSQIATTPKEDNSVSVIDGKAYVFGGKKDDGKLCNNDIHAVSIGDHQGEGEYACYPAVGDEGQIPSPRINHASCTRRDTLIIHGGQNSDDEPVDDEFTLWEWEPKSARWSSITAAGKAPQSRYGHQIFYDAKKDNLVLHGGYENGQRTKTTWLFDFTTRLWHPLPDAPAEPLAAQFVEGTLYAISAESDVHGSVHYIKTGTIQDESLDALPEWTTVDFPSNPLVPGPRPRVGSALIPVTTGHGRRYLLYLLGSRQDASISSDKAYTEEHPFYSDMWTLQLPSDDYSATRVKDAIRETIPGVQSGAFSWHELEIAPAEMTQEAGKVHPGPRGFFGADGCLDGKGVFMWGGINAKGETEADGCLRANATRRAFHTTRPSAWPNAPNAAKPQPSQAQPRMTDTSSKEASTAKVTTRKKTSAELDQELREKLEGMSGDGGGAGVEYENGRAEGLKRGVKSNIVVGSFAAAQYDQEKQNKDATCDNNCFFKYFTNKCNADNPACVCTLKDMREKFFCCIAGNCAENVLPEQIERSSNDCDAHGIPFTFNAEAACGIKLPVSSETVSVSATTTDATSVTKAKTSETVTTAEEQSATAMTTATGTESSAASQTTSAAAATVSDNAASKARGMVAAAAIALGFSRSSAHPCRILTSIIIVNLKIFSRTAGNCLFTRKLLSIRSRAIRMGSCHIRDMFIKACFSIAMIVLASLACIRSSVP</sequence>
<evidence type="ECO:0000313" key="4">
    <source>
        <dbReference type="EMBL" id="VTT83210.1"/>
    </source>
</evidence>
<feature type="compositionally biased region" description="Polar residues" evidence="3">
    <location>
        <begin position="426"/>
        <end position="447"/>
    </location>
</feature>
<dbReference type="GO" id="GO:0019760">
    <property type="term" value="P:glucosinolate metabolic process"/>
    <property type="evidence" value="ECO:0007669"/>
    <property type="project" value="UniProtKB-ARBA"/>
</dbReference>
<feature type="compositionally biased region" description="Low complexity" evidence="3">
    <location>
        <begin position="625"/>
        <end position="638"/>
    </location>
</feature>
<feature type="region of interest" description="Disordered" evidence="3">
    <location>
        <begin position="411"/>
        <end position="457"/>
    </location>
</feature>
<dbReference type="Proteomes" id="UP000760494">
    <property type="component" value="Unassembled WGS sequence"/>
</dbReference>
<dbReference type="EMBL" id="CABFJX010000418">
    <property type="protein sequence ID" value="VTT83210.1"/>
    <property type="molecule type" value="Genomic_DNA"/>
</dbReference>
<dbReference type="PANTHER" id="PTHR47435:SF10">
    <property type="entry name" value="TIP ELONGATION ABERRANT PROTEIN 3"/>
    <property type="match status" value="1"/>
</dbReference>
<reference evidence="4" key="1">
    <citation type="submission" date="2019-05" db="EMBL/GenBank/DDBJ databases">
        <authorList>
            <person name="Piombo E."/>
        </authorList>
    </citation>
    <scope>NUCLEOTIDE SEQUENCE</scope>
    <source>
        <strain evidence="4">C2S</strain>
    </source>
</reference>
<dbReference type="Pfam" id="PF24681">
    <property type="entry name" value="Kelch_KLHDC2_KLHL20_DRC7"/>
    <property type="match status" value="1"/>
</dbReference>
<keyword evidence="2" id="KW-0408">Iron</keyword>
<proteinExistence type="predicted"/>
<feature type="region of interest" description="Disordered" evidence="3">
    <location>
        <begin position="614"/>
        <end position="638"/>
    </location>
</feature>
<evidence type="ECO:0000256" key="1">
    <source>
        <dbReference type="ARBA" id="ARBA00022737"/>
    </source>
</evidence>
<dbReference type="AlphaFoldDB" id="A0A9Q9S321"/>
<name>A0A9Q9S321_FUSFU</name>
<organism evidence="4 5">
    <name type="scientific">Fusarium fujikuroi</name>
    <name type="common">Bakanae and foot rot disease fungus</name>
    <name type="synonym">Gibberella fujikuroi</name>
    <dbReference type="NCBI Taxonomy" id="5127"/>
    <lineage>
        <taxon>Eukaryota</taxon>
        <taxon>Fungi</taxon>
        <taxon>Dikarya</taxon>
        <taxon>Ascomycota</taxon>
        <taxon>Pezizomycotina</taxon>
        <taxon>Sordariomycetes</taxon>
        <taxon>Hypocreomycetidae</taxon>
        <taxon>Hypocreales</taxon>
        <taxon>Nectriaceae</taxon>
        <taxon>Fusarium</taxon>
        <taxon>Fusarium fujikuroi species complex</taxon>
    </lineage>
</organism>
<keyword evidence="1" id="KW-0677">Repeat</keyword>
<evidence type="ECO:0000313" key="5">
    <source>
        <dbReference type="Proteomes" id="UP000760494"/>
    </source>
</evidence>
<evidence type="ECO:0000256" key="3">
    <source>
        <dbReference type="SAM" id="MobiDB-lite"/>
    </source>
</evidence>
<protein>
    <submittedName>
        <fullName evidence="4">Uncharacterized protein</fullName>
    </submittedName>
</protein>
<dbReference type="SUPFAM" id="SSF50965">
    <property type="entry name" value="Galactose oxidase, central domain"/>
    <property type="match status" value="1"/>
</dbReference>
<dbReference type="InterPro" id="IPR015915">
    <property type="entry name" value="Kelch-typ_b-propeller"/>
</dbReference>
<evidence type="ECO:0000256" key="2">
    <source>
        <dbReference type="ARBA" id="ARBA00023004"/>
    </source>
</evidence>
<accession>A0A9Q9S321</accession>
<dbReference type="Gene3D" id="2.120.10.80">
    <property type="entry name" value="Kelch-type beta propeller"/>
    <property type="match status" value="1"/>
</dbReference>
<dbReference type="InterPro" id="IPR011043">
    <property type="entry name" value="Gal_Oxase/kelch_b-propeller"/>
</dbReference>
<dbReference type="PANTHER" id="PTHR47435">
    <property type="entry name" value="KELCH REPEAT PROTEIN (AFU_ORTHOLOGUE AFUA_5G12780)"/>
    <property type="match status" value="1"/>
</dbReference>
<comment type="caution">
    <text evidence="4">The sequence shown here is derived from an EMBL/GenBank/DDBJ whole genome shotgun (WGS) entry which is preliminary data.</text>
</comment>